<dbReference type="EMBL" id="JAUKUA010000001">
    <property type="protein sequence ID" value="KAK0730865.1"/>
    <property type="molecule type" value="Genomic_DNA"/>
</dbReference>
<dbReference type="GO" id="GO:0016020">
    <property type="term" value="C:membrane"/>
    <property type="evidence" value="ECO:0007669"/>
    <property type="project" value="UniProtKB-SubCell"/>
</dbReference>
<name>A0AA40E8J0_9PEZI</name>
<dbReference type="PANTHER" id="PTHR43791:SF32">
    <property type="entry name" value="MAJOR FACILITATOR SUPERFAMILY (MFS) PROFILE DOMAIN-CONTAINING PROTEIN"/>
    <property type="match status" value="1"/>
</dbReference>
<organism evidence="6 7">
    <name type="scientific">Lasiosphaeris hirsuta</name>
    <dbReference type="NCBI Taxonomy" id="260670"/>
    <lineage>
        <taxon>Eukaryota</taxon>
        <taxon>Fungi</taxon>
        <taxon>Dikarya</taxon>
        <taxon>Ascomycota</taxon>
        <taxon>Pezizomycotina</taxon>
        <taxon>Sordariomycetes</taxon>
        <taxon>Sordariomycetidae</taxon>
        <taxon>Sordariales</taxon>
        <taxon>Lasiosphaeriaceae</taxon>
        <taxon>Lasiosphaeris</taxon>
    </lineage>
</organism>
<dbReference type="Gene3D" id="1.20.1250.20">
    <property type="entry name" value="MFS general substrate transporter like domains"/>
    <property type="match status" value="1"/>
</dbReference>
<keyword evidence="3" id="KW-0812">Transmembrane</keyword>
<dbReference type="GO" id="GO:0022857">
    <property type="term" value="F:transmembrane transporter activity"/>
    <property type="evidence" value="ECO:0007669"/>
    <property type="project" value="TreeGrafter"/>
</dbReference>
<dbReference type="Proteomes" id="UP001172102">
    <property type="component" value="Unassembled WGS sequence"/>
</dbReference>
<evidence type="ECO:0000256" key="4">
    <source>
        <dbReference type="ARBA" id="ARBA00022989"/>
    </source>
</evidence>
<dbReference type="SUPFAM" id="SSF103473">
    <property type="entry name" value="MFS general substrate transporter"/>
    <property type="match status" value="1"/>
</dbReference>
<comment type="caution">
    <text evidence="6">The sequence shown here is derived from an EMBL/GenBank/DDBJ whole genome shotgun (WGS) entry which is preliminary data.</text>
</comment>
<keyword evidence="2" id="KW-0813">Transport</keyword>
<dbReference type="AlphaFoldDB" id="A0AA40E8J0"/>
<evidence type="ECO:0000256" key="1">
    <source>
        <dbReference type="ARBA" id="ARBA00004141"/>
    </source>
</evidence>
<dbReference type="InterPro" id="IPR036259">
    <property type="entry name" value="MFS_trans_sf"/>
</dbReference>
<sequence>MPLLVLGFFALQMDRGNVGNALTDFFLQEVGITQNQFNIGQLLLSLGIVLLEIPSNLMLYRLGPTLWIGPQIIAWGFIATFQTFQKGKGLGAFLSTRLLLGL</sequence>
<gene>
    <name evidence="6" type="ORF">B0H67DRAFT_563129</name>
</gene>
<evidence type="ECO:0000313" key="7">
    <source>
        <dbReference type="Proteomes" id="UP001172102"/>
    </source>
</evidence>
<protein>
    <recommendedName>
        <fullName evidence="8">Major facilitator superfamily (MFS) profile domain-containing protein</fullName>
    </recommendedName>
</protein>
<accession>A0AA40E8J0</accession>
<evidence type="ECO:0000313" key="6">
    <source>
        <dbReference type="EMBL" id="KAK0730865.1"/>
    </source>
</evidence>
<evidence type="ECO:0000256" key="2">
    <source>
        <dbReference type="ARBA" id="ARBA00022448"/>
    </source>
</evidence>
<comment type="subcellular location">
    <subcellularLocation>
        <location evidence="1">Membrane</location>
        <topology evidence="1">Multi-pass membrane protein</topology>
    </subcellularLocation>
</comment>
<keyword evidence="5" id="KW-0472">Membrane</keyword>
<evidence type="ECO:0000256" key="5">
    <source>
        <dbReference type="ARBA" id="ARBA00023136"/>
    </source>
</evidence>
<evidence type="ECO:0000256" key="3">
    <source>
        <dbReference type="ARBA" id="ARBA00022692"/>
    </source>
</evidence>
<evidence type="ECO:0008006" key="8">
    <source>
        <dbReference type="Google" id="ProtNLM"/>
    </source>
</evidence>
<reference evidence="6" key="1">
    <citation type="submission" date="2023-06" db="EMBL/GenBank/DDBJ databases">
        <title>Genome-scale phylogeny and comparative genomics of the fungal order Sordariales.</title>
        <authorList>
            <consortium name="Lawrence Berkeley National Laboratory"/>
            <person name="Hensen N."/>
            <person name="Bonometti L."/>
            <person name="Westerberg I."/>
            <person name="Brannstrom I.O."/>
            <person name="Guillou S."/>
            <person name="Cros-Aarteil S."/>
            <person name="Calhoun S."/>
            <person name="Haridas S."/>
            <person name="Kuo A."/>
            <person name="Mondo S."/>
            <person name="Pangilinan J."/>
            <person name="Riley R."/>
            <person name="Labutti K."/>
            <person name="Andreopoulos B."/>
            <person name="Lipzen A."/>
            <person name="Chen C."/>
            <person name="Yanf M."/>
            <person name="Daum C."/>
            <person name="Ng V."/>
            <person name="Clum A."/>
            <person name="Steindorff A."/>
            <person name="Ohm R."/>
            <person name="Martin F."/>
            <person name="Silar P."/>
            <person name="Natvig D."/>
            <person name="Lalanne C."/>
            <person name="Gautier V."/>
            <person name="Ament-Velasquez S.L."/>
            <person name="Kruys A."/>
            <person name="Hutchinson M.I."/>
            <person name="Powell A.J."/>
            <person name="Barry K."/>
            <person name="Miller A.N."/>
            <person name="Grigoriev I.V."/>
            <person name="Debuchy R."/>
            <person name="Gladieux P."/>
            <person name="Thoren M.H."/>
            <person name="Johannesson H."/>
        </authorList>
    </citation>
    <scope>NUCLEOTIDE SEQUENCE</scope>
    <source>
        <strain evidence="6">SMH4607-1</strain>
    </source>
</reference>
<dbReference type="PANTHER" id="PTHR43791">
    <property type="entry name" value="PERMEASE-RELATED"/>
    <property type="match status" value="1"/>
</dbReference>
<keyword evidence="7" id="KW-1185">Reference proteome</keyword>
<proteinExistence type="predicted"/>
<keyword evidence="4" id="KW-1133">Transmembrane helix</keyword>